<dbReference type="Proteomes" id="UP000285288">
    <property type="component" value="Unassembled WGS sequence"/>
</dbReference>
<sequence>MKSCLNKNDEVVVTNFDYYRNQIYEIGINDLAFDEDSGKLCNCRDIKHCTDCLFYPHAICDSNKLAWCIKSRLDKKFYLSKFEYDLLVVYASESPSIRFQKCQILMHMKRNGHFMDIPIVLTVNEILENCE</sequence>
<reference evidence="1 2" key="1">
    <citation type="submission" date="2018-08" db="EMBL/GenBank/DDBJ databases">
        <title>A genome reference for cultivated species of the human gut microbiota.</title>
        <authorList>
            <person name="Zou Y."/>
            <person name="Xue W."/>
            <person name="Luo G."/>
        </authorList>
    </citation>
    <scope>NUCLEOTIDE SEQUENCE [LARGE SCALE GENOMIC DNA]</scope>
    <source>
        <strain evidence="1 2">AM42-13AC</strain>
    </source>
</reference>
<dbReference type="EMBL" id="QSGD01000022">
    <property type="protein sequence ID" value="RHB05429.1"/>
    <property type="molecule type" value="Genomic_DNA"/>
</dbReference>
<gene>
    <name evidence="1" type="ORF">DW907_06650</name>
</gene>
<evidence type="ECO:0000313" key="1">
    <source>
        <dbReference type="EMBL" id="RHB05429.1"/>
    </source>
</evidence>
<protein>
    <submittedName>
        <fullName evidence="1">Uncharacterized protein</fullName>
    </submittedName>
</protein>
<organism evidence="1 2">
    <name type="scientific">Holdemanella biformis</name>
    <dbReference type="NCBI Taxonomy" id="1735"/>
    <lineage>
        <taxon>Bacteria</taxon>
        <taxon>Bacillati</taxon>
        <taxon>Bacillota</taxon>
        <taxon>Erysipelotrichia</taxon>
        <taxon>Erysipelotrichales</taxon>
        <taxon>Erysipelotrichaceae</taxon>
        <taxon>Holdemanella</taxon>
    </lineage>
</organism>
<comment type="caution">
    <text evidence="1">The sequence shown here is derived from an EMBL/GenBank/DDBJ whole genome shotgun (WGS) entry which is preliminary data.</text>
</comment>
<accession>A0A413UC80</accession>
<evidence type="ECO:0000313" key="2">
    <source>
        <dbReference type="Proteomes" id="UP000285288"/>
    </source>
</evidence>
<dbReference type="RefSeq" id="WP_118011413.1">
    <property type="nucleotide sequence ID" value="NZ_QSGD01000022.1"/>
</dbReference>
<dbReference type="AlphaFoldDB" id="A0A413UC80"/>
<name>A0A413UC80_9FIRM</name>
<proteinExistence type="predicted"/>